<dbReference type="SUPFAM" id="SSF56601">
    <property type="entry name" value="beta-lactamase/transpeptidase-like"/>
    <property type="match status" value="1"/>
</dbReference>
<evidence type="ECO:0000256" key="2">
    <source>
        <dbReference type="SAM" id="SignalP"/>
    </source>
</evidence>
<dbReference type="InterPro" id="IPR001466">
    <property type="entry name" value="Beta-lactam-related"/>
</dbReference>
<evidence type="ECO:0000259" key="3">
    <source>
        <dbReference type="Pfam" id="PF00144"/>
    </source>
</evidence>
<dbReference type="EMBL" id="RAVZ01000012">
    <property type="protein sequence ID" value="RKG93182.1"/>
    <property type="molecule type" value="Genomic_DNA"/>
</dbReference>
<dbReference type="PANTHER" id="PTHR43283">
    <property type="entry name" value="BETA-LACTAMASE-RELATED"/>
    <property type="match status" value="1"/>
</dbReference>
<sequence length="590" mass="64393">MPPSSALRFLGLSLLGGLLLASPGRTQPPSSSDAGDPAKALVGIWGGSRDYGPELQGALTLFRAPEGWRASIGGYSALGRVEKQTLTFTLPGGQGGFRGTLTADGKRILGHWLQPRALVGGVRYATPVELHALQKDVWRGNVTPLEDRFTLYLLIQEMPDGAIHAILRNPEKNLARQAAFRVSLKGHDVQLIETRPGGMRFNGTYDADAGKLTLNVLFLGEFELTRRDRDQAVGLYPRTPAEPVYTYRKPTADGDGWATASIAEVGMDEAPIRALVQGILDTQPGPTPTPVIEGLLIARHGKLVVEEYFHGQDSERPHDLRSASKTFAPVLVGAAIQQGAKLRPETLVSSLFPGTPTEDPRKARMTVEHLMTMTSGLACDDNDDSSPGNENTLQDQPSDWYAYTLNLPMAREPGGGQAVYCSAGINLLGGVLHQTTGTWLPELFERAVATPLQMRRHHINLTPDGDAYLGGGLYLRPRDALKLGQLYLSGGVWNGRRVIPRSWVERSTARHAQMSPGRTYGYAWWRHELKVGDRVYAEYEAGGNGGQYIMVVPELGLTVAFTGANYGQFALWKQFREDLLPRYILAAARP</sequence>
<keyword evidence="4" id="KW-0378">Hydrolase</keyword>
<keyword evidence="5" id="KW-1185">Reference proteome</keyword>
<organism evidence="4 5">
    <name type="scientific">Corallococcus terminator</name>
    <dbReference type="NCBI Taxonomy" id="2316733"/>
    <lineage>
        <taxon>Bacteria</taxon>
        <taxon>Pseudomonadati</taxon>
        <taxon>Myxococcota</taxon>
        <taxon>Myxococcia</taxon>
        <taxon>Myxococcales</taxon>
        <taxon>Cystobacterineae</taxon>
        <taxon>Myxococcaceae</taxon>
        <taxon>Corallococcus</taxon>
    </lineage>
</organism>
<comment type="caution">
    <text evidence="4">The sequence shown here is derived from an EMBL/GenBank/DDBJ whole genome shotgun (WGS) entry which is preliminary data.</text>
</comment>
<dbReference type="Proteomes" id="UP000268094">
    <property type="component" value="Unassembled WGS sequence"/>
</dbReference>
<dbReference type="Pfam" id="PF00144">
    <property type="entry name" value="Beta-lactamase"/>
    <property type="match status" value="1"/>
</dbReference>
<dbReference type="PANTHER" id="PTHR43283:SF7">
    <property type="entry name" value="BETA-LACTAMASE-RELATED DOMAIN-CONTAINING PROTEIN"/>
    <property type="match status" value="1"/>
</dbReference>
<protein>
    <submittedName>
        <fullName evidence="4">Class C beta-lactamase-related serine hydrolase</fullName>
    </submittedName>
</protein>
<dbReference type="AlphaFoldDB" id="A0A3A8JBU3"/>
<feature type="region of interest" description="Disordered" evidence="1">
    <location>
        <begin position="377"/>
        <end position="397"/>
    </location>
</feature>
<evidence type="ECO:0000256" key="1">
    <source>
        <dbReference type="SAM" id="MobiDB-lite"/>
    </source>
</evidence>
<dbReference type="Gene3D" id="3.40.710.10">
    <property type="entry name" value="DD-peptidase/beta-lactamase superfamily"/>
    <property type="match status" value="1"/>
</dbReference>
<keyword evidence="2" id="KW-0732">Signal</keyword>
<feature type="chain" id="PRO_5017192271" evidence="2">
    <location>
        <begin position="22"/>
        <end position="590"/>
    </location>
</feature>
<feature type="domain" description="Beta-lactamase-related" evidence="3">
    <location>
        <begin position="295"/>
        <end position="561"/>
    </location>
</feature>
<name>A0A3A8JBU3_9BACT</name>
<reference evidence="5" key="1">
    <citation type="submission" date="2018-09" db="EMBL/GenBank/DDBJ databases">
        <authorList>
            <person name="Livingstone P.G."/>
            <person name="Whitworth D.E."/>
        </authorList>
    </citation>
    <scope>NUCLEOTIDE SEQUENCE [LARGE SCALE GENOMIC DNA]</scope>
    <source>
        <strain evidence="5">CA054A</strain>
    </source>
</reference>
<dbReference type="InterPro" id="IPR050789">
    <property type="entry name" value="Diverse_Enzym_Activities"/>
</dbReference>
<dbReference type="OrthoDB" id="9814204at2"/>
<evidence type="ECO:0000313" key="4">
    <source>
        <dbReference type="EMBL" id="RKG93182.1"/>
    </source>
</evidence>
<feature type="compositionally biased region" description="Polar residues" evidence="1">
    <location>
        <begin position="385"/>
        <end position="397"/>
    </location>
</feature>
<evidence type="ECO:0000313" key="5">
    <source>
        <dbReference type="Proteomes" id="UP000268094"/>
    </source>
</evidence>
<dbReference type="GO" id="GO:0016787">
    <property type="term" value="F:hydrolase activity"/>
    <property type="evidence" value="ECO:0007669"/>
    <property type="project" value="UniProtKB-KW"/>
</dbReference>
<feature type="signal peptide" evidence="2">
    <location>
        <begin position="1"/>
        <end position="21"/>
    </location>
</feature>
<dbReference type="InterPro" id="IPR012338">
    <property type="entry name" value="Beta-lactam/transpept-like"/>
</dbReference>
<proteinExistence type="predicted"/>
<dbReference type="RefSeq" id="WP_120539131.1">
    <property type="nucleotide sequence ID" value="NZ_RAVZ01000012.1"/>
</dbReference>
<accession>A0A3A8JBU3</accession>
<gene>
    <name evidence="4" type="ORF">D7V88_03340</name>
</gene>